<dbReference type="SUPFAM" id="SSF52087">
    <property type="entry name" value="CRAL/TRIO domain"/>
    <property type="match status" value="1"/>
</dbReference>
<dbReference type="InterPro" id="IPR001936">
    <property type="entry name" value="RasGAP_dom"/>
</dbReference>
<sequence>MLQRVNELTPSTSSQRPFQSKEQDRQESIIIVLDTLEKCLANTPKDTTKFEEAMNVKLLLREICQFIGMPYDSPQTKMIRDLASKVLFALSLNFFNAVFNRISARLQELPNSGDENSDYSDIELMQYINFDVHRLTRLLNEIIQKVRQLTGKKSAYLVIMNPLEKAIWNWMDTYSQEFTDVQRQPNGDISKACEELFDILDTFVAEKKSRAASVWPLQVMLLILSPKVLEIVNADTGSPDSPRYSKKKQFVDNVKRNLRMHGSSSSRQLSEAAAVTCVNLIKAATYVSNDSVTNVVLILAKQLMDDLMNLLFNPSKQFSRGQNYSAQDIDLMIDCYVSSFRIDPVNNEAFFKFCLNVNYPSTYQFVLVSSLYNLMSYFRIFTQPRLSWWPETSLVYSYGTDLRNMFTDTLNKMTQNCSNTPLRMIHNFSLKSKEEMANSKNLLLVLVRLIHVEPMLMLHNYGTAGHEIQKSTLELINGLVSLVHQPTMPDIAHEAMEALLELHHPDKIKAWNPEAPLDTFWDASSQVVFSISQKLIQHQIFNYTTILKWLHKILSCRNAFLSQYKDYANVESHVVISKQAHVKLEVMCLIYLWSIDIEAVLVSMSCFALLCEEAEILCGSDGVAVTCLLPNYQLYLELAQASTVLISAHGDTRLYYQEYNYGESLSPILFIIFIFLLLDLDQASMEAVGALLRELPLQPEDSDRVDLMEAKSELFSKYFTLFMKLMNYCNGPSSTAEDKDVVPRPTLTTNKVAILRNTAIQAMSNLLSANIDSGLRHSIHLGYNTDLQTRAAFMEVLTKILQQGTEFDTLAETVLADRYEQLVQLVTMISDKGELPIAMALANVVTTNQMDELARVFVTLFDAKHLLSPLLWNMLYREVELTDCIQTLFRGNTLGSKIMSFCFKIYGTSYLQGLLEPLITPLLDNSTIHFEVDSARIDSNENIEQNGENLIMLTQKVFNAIVSSADTFPPQLRSMCHCLYQVLCKRFPQSPQSNIVAVGTVIFLRFINPAIVSPQESGIINKPVPHEIKRGLMLMSKILQNIANHVEFSKEQHMLPFNNFLRTHFEIGRRFIIQIASDCETIDQTSHPMSFVSDANVLALHRLLWNHQEKIGDYLSSSRDHKAVGRRPFDKMATLLAYLGPPEHKPVDSHSLFSTTYVRMSRWANKDMSSTNFEEIMMKYNMHEREEFKSIQSMNIFYQAGTSKQGHPVFYYISRRFKLGETNGDLLIYHVILTLKPFYHSPYDVVVDLTHTCSDNRFRTEFLQKWFYVLPAAAYENLHAVYIYNCNNWVREYTKYHDSILAPLKGNRKIVFIDGQGKLNDVIDVEQQKLPGATLSLDEDLKVFTGVLKLSHKEMKVSVKIGPTTLQITHTDRSKVLSQSILLNDVYYASEIEEVCLVDDNSFVLSISNEAGPLTFAHSDCNSIVQNIAHIRSRWTLSNPNSLSVHSKIRPKDVPGTLLNMALLNLGSPDPNLRTAAYNHLCALTATFGLKIEGQLLETSGICIPSNNTIFIKHLSETLAANDPHLTLEFLKECIQGFRESTIELKHLCLEYMTPWLSNLVRFYKPHDESKRQKQVTEILDDLITLTVQEIEMYPSIQAKIWSTIGMLPELIDGVLDIFLQRSTRYGLGSPMAEIMADTAVALASGNVELVAKKVINKVCRIVDKTCMSPTTQLEQHIMWSDIAILARYLLMLSFNNCLDVGKHLPHLFHTVTLLLCSGSLTMRASTHGLVINIIHSLCTCSSPAFSEDTHRILRMSLDEFSLPKFYLLFGISKVKSAAGTAFYKHPNSSNKPVNEKWLSSDQRSSHGTQDKERLYLPNLEVITDALLEIIEACMRDIPKCDWLKTWTSLAKNFAFCLNPALQPRALIVFGCISKSITDQDMKQLLKILMKALESFNDINLIEAIVMCLTRLQPLLRPSLGTSFLIFNIKSVLSFSVKESPIHRYLFWIATSVLELDETSLYASGLALLEQNLHTLDSQGTFDEKTLEHVMMSTREPLESQFKLLDYTVGLSFKSNFHFALVGHLLKGYRHPTPTTVTRTVRVLTMLLAIIAKPSKRDKFEVTPESVPYLTALVAVSEEVRSRCHIRHSLDKSLHDSSGSSDVLDTLPRLLYTYQEMPGASNPRRQKTWDLLDQSALTQAKQQKQSAQMQLVTNKTGRLLFKSQRSLSVPSAKDDKSTDNTEQQFEMQLCLTIHVGKHENMSCDYNISNCTHENAELFVNCLKAMVEILETYLIQESNSKEEVIIRKSKRANNCQTDNTESKTKSKIESKTKSSPVQEQIRVQEQSEIDVHTE</sequence>
<keyword evidence="7" id="KW-1185">Reference proteome</keyword>
<feature type="compositionally biased region" description="Polar residues" evidence="3">
    <location>
        <begin position="1787"/>
        <end position="1808"/>
    </location>
</feature>
<dbReference type="PROSITE" id="PS50018">
    <property type="entry name" value="RAS_GTPASE_ACTIV_2"/>
    <property type="match status" value="1"/>
</dbReference>
<reference evidence="6 7" key="1">
    <citation type="submission" date="2015-09" db="EMBL/GenBank/DDBJ databases">
        <title>Atta colombica WGS genome.</title>
        <authorList>
            <person name="Nygaard S."/>
            <person name="Hu H."/>
            <person name="Boomsma J."/>
            <person name="Zhang G."/>
        </authorList>
    </citation>
    <scope>NUCLEOTIDE SEQUENCE [LARGE SCALE GENOMIC DNA]</scope>
    <source>
        <strain evidence="6">Treedump-2</strain>
        <tissue evidence="6">Whole body</tissue>
    </source>
</reference>
<keyword evidence="2" id="KW-0597">Phosphoprotein</keyword>
<dbReference type="InterPro" id="IPR036865">
    <property type="entry name" value="CRAL-TRIO_dom_sf"/>
</dbReference>
<keyword evidence="1" id="KW-0343">GTPase activation</keyword>
<dbReference type="Gene3D" id="3.40.525.10">
    <property type="entry name" value="CRAL-TRIO lipid binding domain"/>
    <property type="match status" value="1"/>
</dbReference>
<evidence type="ECO:0000256" key="2">
    <source>
        <dbReference type="ARBA" id="ARBA00022553"/>
    </source>
</evidence>
<dbReference type="Pfam" id="PF00616">
    <property type="entry name" value="RasGAP"/>
    <property type="match status" value="1"/>
</dbReference>
<accession>A0A195B145</accession>
<dbReference type="SMART" id="SM00516">
    <property type="entry name" value="SEC14"/>
    <property type="match status" value="1"/>
</dbReference>
<name>A0A195B145_9HYME</name>
<evidence type="ECO:0000259" key="5">
    <source>
        <dbReference type="PROSITE" id="PS50191"/>
    </source>
</evidence>
<proteinExistence type="predicted"/>
<dbReference type="FunFam" id="1.10.506.10:FF:000014">
    <property type="entry name" value="Neurofibromin 1"/>
    <property type="match status" value="1"/>
</dbReference>
<feature type="compositionally biased region" description="Polar residues" evidence="3">
    <location>
        <begin position="1"/>
        <end position="18"/>
    </location>
</feature>
<evidence type="ECO:0000313" key="6">
    <source>
        <dbReference type="EMBL" id="KYM77924.1"/>
    </source>
</evidence>
<dbReference type="GO" id="GO:0005096">
    <property type="term" value="F:GTPase activator activity"/>
    <property type="evidence" value="ECO:0007669"/>
    <property type="project" value="UniProtKB-KW"/>
</dbReference>
<dbReference type="PROSITE" id="PS50191">
    <property type="entry name" value="CRAL_TRIO"/>
    <property type="match status" value="1"/>
</dbReference>
<feature type="domain" description="Ras-GAP" evidence="4">
    <location>
        <begin position="849"/>
        <end position="1044"/>
    </location>
</feature>
<dbReference type="InterPro" id="IPR016024">
    <property type="entry name" value="ARM-type_fold"/>
</dbReference>
<evidence type="ECO:0000259" key="4">
    <source>
        <dbReference type="PROSITE" id="PS50018"/>
    </source>
</evidence>
<feature type="region of interest" description="Disordered" evidence="3">
    <location>
        <begin position="1787"/>
        <end position="1810"/>
    </location>
</feature>
<feature type="compositionally biased region" description="Polar residues" evidence="3">
    <location>
        <begin position="2275"/>
        <end position="2285"/>
    </location>
</feature>
<feature type="compositionally biased region" description="Basic and acidic residues" evidence="3">
    <location>
        <begin position="2259"/>
        <end position="2271"/>
    </location>
</feature>
<dbReference type="STRING" id="520822.A0A195B145"/>
<dbReference type="InterPro" id="IPR001251">
    <property type="entry name" value="CRAL-TRIO_dom"/>
</dbReference>
<dbReference type="PANTHER" id="PTHR10194:SF142">
    <property type="entry name" value="NEUROFIBROMIN"/>
    <property type="match status" value="1"/>
</dbReference>
<feature type="region of interest" description="Disordered" evidence="3">
    <location>
        <begin position="2252"/>
        <end position="2293"/>
    </location>
</feature>
<feature type="domain" description="CRAL-TRIO" evidence="5">
    <location>
        <begin position="1184"/>
        <end position="1342"/>
    </location>
</feature>
<dbReference type="PANTHER" id="PTHR10194">
    <property type="entry name" value="RAS GTPASE-ACTIVATING PROTEINS"/>
    <property type="match status" value="1"/>
</dbReference>
<dbReference type="InterPro" id="IPR054071">
    <property type="entry name" value="PH_NF1"/>
</dbReference>
<dbReference type="Gene3D" id="1.10.506.10">
    <property type="entry name" value="GTPase Activation - p120gap, domain 1"/>
    <property type="match status" value="2"/>
</dbReference>
<dbReference type="EMBL" id="KQ976691">
    <property type="protein sequence ID" value="KYM77924.1"/>
    <property type="molecule type" value="Genomic_DNA"/>
</dbReference>
<evidence type="ECO:0000256" key="3">
    <source>
        <dbReference type="SAM" id="MobiDB-lite"/>
    </source>
</evidence>
<gene>
    <name evidence="6" type="ORF">ALC53_11612</name>
</gene>
<dbReference type="Gene3D" id="2.30.29.30">
    <property type="entry name" value="Pleckstrin-homology domain (PH domain)/Phosphotyrosine-binding domain (PTB)"/>
    <property type="match status" value="1"/>
</dbReference>
<dbReference type="CDD" id="cd00170">
    <property type="entry name" value="SEC14"/>
    <property type="match status" value="1"/>
</dbReference>
<dbReference type="Pfam" id="PF13716">
    <property type="entry name" value="CRAL_TRIO_2"/>
    <property type="match status" value="1"/>
</dbReference>
<dbReference type="CDD" id="cd05130">
    <property type="entry name" value="RasGAP_Neurofibromin"/>
    <property type="match status" value="1"/>
</dbReference>
<dbReference type="InterPro" id="IPR039360">
    <property type="entry name" value="Ras_GTPase"/>
</dbReference>
<feature type="region of interest" description="Disordered" evidence="3">
    <location>
        <begin position="1"/>
        <end position="23"/>
    </location>
</feature>
<dbReference type="Proteomes" id="UP000078540">
    <property type="component" value="Unassembled WGS sequence"/>
</dbReference>
<dbReference type="SUPFAM" id="SSF48371">
    <property type="entry name" value="ARM repeat"/>
    <property type="match status" value="1"/>
</dbReference>
<evidence type="ECO:0000256" key="1">
    <source>
        <dbReference type="ARBA" id="ARBA00022468"/>
    </source>
</evidence>
<dbReference type="Pfam" id="PF21877">
    <property type="entry name" value="PH_NF1"/>
    <property type="match status" value="1"/>
</dbReference>
<organism evidence="6 7">
    <name type="scientific">Atta colombica</name>
    <dbReference type="NCBI Taxonomy" id="520822"/>
    <lineage>
        <taxon>Eukaryota</taxon>
        <taxon>Metazoa</taxon>
        <taxon>Ecdysozoa</taxon>
        <taxon>Arthropoda</taxon>
        <taxon>Hexapoda</taxon>
        <taxon>Insecta</taxon>
        <taxon>Pterygota</taxon>
        <taxon>Neoptera</taxon>
        <taxon>Endopterygota</taxon>
        <taxon>Hymenoptera</taxon>
        <taxon>Apocrita</taxon>
        <taxon>Aculeata</taxon>
        <taxon>Formicoidea</taxon>
        <taxon>Formicidae</taxon>
        <taxon>Myrmicinae</taxon>
        <taxon>Atta</taxon>
    </lineage>
</organism>
<dbReference type="SUPFAM" id="SSF48350">
    <property type="entry name" value="GTPase activation domain, GAP"/>
    <property type="match status" value="1"/>
</dbReference>
<evidence type="ECO:0000313" key="7">
    <source>
        <dbReference type="Proteomes" id="UP000078540"/>
    </source>
</evidence>
<dbReference type="SMART" id="SM00323">
    <property type="entry name" value="RasGAP"/>
    <property type="match status" value="1"/>
</dbReference>
<dbReference type="InterPro" id="IPR011993">
    <property type="entry name" value="PH-like_dom_sf"/>
</dbReference>
<protein>
    <submittedName>
        <fullName evidence="6">Neurofibromin</fullName>
    </submittedName>
</protein>
<dbReference type="InterPro" id="IPR008936">
    <property type="entry name" value="Rho_GTPase_activation_prot"/>
</dbReference>